<proteinExistence type="predicted"/>
<keyword evidence="1" id="KW-0430">Lectin</keyword>
<evidence type="ECO:0000313" key="1">
    <source>
        <dbReference type="EMBL" id="SBS55527.1"/>
    </source>
</evidence>
<dbReference type="EMBL" id="HAEJ01015070">
    <property type="protein sequence ID" value="SBS55527.1"/>
    <property type="molecule type" value="Transcribed_RNA"/>
</dbReference>
<feature type="non-terminal residue" evidence="1">
    <location>
        <position position="1"/>
    </location>
</feature>
<organism evidence="1">
    <name type="scientific">Nothobranchius furzeri</name>
    <name type="common">Turquoise killifish</name>
    <dbReference type="NCBI Taxonomy" id="105023"/>
    <lineage>
        <taxon>Eukaryota</taxon>
        <taxon>Metazoa</taxon>
        <taxon>Chordata</taxon>
        <taxon>Craniata</taxon>
        <taxon>Vertebrata</taxon>
        <taxon>Euteleostomi</taxon>
        <taxon>Actinopterygii</taxon>
        <taxon>Neopterygii</taxon>
        <taxon>Teleostei</taxon>
        <taxon>Neoteleostei</taxon>
        <taxon>Acanthomorphata</taxon>
        <taxon>Ovalentaria</taxon>
        <taxon>Atherinomorphae</taxon>
        <taxon>Cyprinodontiformes</taxon>
        <taxon>Nothobranchiidae</taxon>
        <taxon>Nothobranchius</taxon>
    </lineage>
</organism>
<reference evidence="1" key="2">
    <citation type="submission" date="2016-06" db="EMBL/GenBank/DDBJ databases">
        <title>The genome of a short-lived fish provides insights into sex chromosome evolution and the genetic control of aging.</title>
        <authorList>
            <person name="Reichwald K."/>
            <person name="Felder M."/>
            <person name="Petzold A."/>
            <person name="Koch P."/>
            <person name="Groth M."/>
            <person name="Platzer M."/>
        </authorList>
    </citation>
    <scope>NUCLEOTIDE SEQUENCE</scope>
    <source>
        <tissue evidence="1">Brain</tissue>
    </source>
</reference>
<sequence length="67" mass="7529">DSRNTTRCAGEQRAERLCKEKCPRDQGLLDRCGRHCERRPVCGRQQPASQLLQLGSLQEAANGYKEG</sequence>
<reference evidence="1" key="1">
    <citation type="submission" date="2016-05" db="EMBL/GenBank/DDBJ databases">
        <authorList>
            <person name="Lavstsen T."/>
            <person name="Jespersen J.S."/>
        </authorList>
    </citation>
    <scope>NUCLEOTIDE SEQUENCE</scope>
    <source>
        <tissue evidence="1">Brain</tissue>
    </source>
</reference>
<gene>
    <name evidence="1" type="primary">CLEC3A</name>
</gene>
<dbReference type="GO" id="GO:0030246">
    <property type="term" value="F:carbohydrate binding"/>
    <property type="evidence" value="ECO:0007669"/>
    <property type="project" value="UniProtKB-KW"/>
</dbReference>
<dbReference type="AlphaFoldDB" id="A0A1A8V7I2"/>
<protein>
    <submittedName>
        <fullName evidence="1">C-type lectin domain family 3, member A</fullName>
    </submittedName>
</protein>
<feature type="non-terminal residue" evidence="1">
    <location>
        <position position="67"/>
    </location>
</feature>
<accession>A0A1A8V7I2</accession>
<name>A0A1A8V7I2_NOTFU</name>